<dbReference type="Proteomes" id="UP001596303">
    <property type="component" value="Unassembled WGS sequence"/>
</dbReference>
<dbReference type="EMBL" id="JBHSSW010000013">
    <property type="protein sequence ID" value="MFC6198742.1"/>
    <property type="molecule type" value="Genomic_DNA"/>
</dbReference>
<dbReference type="PANTHER" id="PTHR12818">
    <property type="entry name" value="TRNA (ADENINE(37)-N6)-METHYLTRANSFERASE"/>
    <property type="match status" value="1"/>
</dbReference>
<accession>A0ABW1SBU0</accession>
<comment type="caution">
    <text evidence="4">The sequence shown here is derived from an EMBL/GenBank/DDBJ whole genome shotgun (WGS) entry which is preliminary data.</text>
</comment>
<reference evidence="5" key="1">
    <citation type="journal article" date="2019" name="Int. J. Syst. Evol. Microbiol.">
        <title>The Global Catalogue of Microorganisms (GCM) 10K type strain sequencing project: providing services to taxonomists for standard genome sequencing and annotation.</title>
        <authorList>
            <consortium name="The Broad Institute Genomics Platform"/>
            <consortium name="The Broad Institute Genome Sequencing Center for Infectious Disease"/>
            <person name="Wu L."/>
            <person name="Ma J."/>
        </authorList>
    </citation>
    <scope>NUCLEOTIDE SEQUENCE [LARGE SCALE GENOMIC DNA]</scope>
    <source>
        <strain evidence="5">CGMCC-1.15741</strain>
    </source>
</reference>
<evidence type="ECO:0000259" key="3">
    <source>
        <dbReference type="PROSITE" id="PS51668"/>
    </source>
</evidence>
<evidence type="ECO:0000313" key="4">
    <source>
        <dbReference type="EMBL" id="MFC6198742.1"/>
    </source>
</evidence>
<dbReference type="InterPro" id="IPR036414">
    <property type="entry name" value="YaeB_N_sf"/>
</dbReference>
<dbReference type="PROSITE" id="PS51668">
    <property type="entry name" value="TSAA_2"/>
    <property type="match status" value="1"/>
</dbReference>
<feature type="domain" description="TsaA-like" evidence="3">
    <location>
        <begin position="4"/>
        <end position="137"/>
    </location>
</feature>
<dbReference type="GO" id="GO:0032259">
    <property type="term" value="P:methylation"/>
    <property type="evidence" value="ECO:0007669"/>
    <property type="project" value="UniProtKB-KW"/>
</dbReference>
<evidence type="ECO:0000313" key="5">
    <source>
        <dbReference type="Proteomes" id="UP001596303"/>
    </source>
</evidence>
<dbReference type="PANTHER" id="PTHR12818:SF0">
    <property type="entry name" value="TRNA (ADENINE(37)-N6)-METHYLTRANSFERASE"/>
    <property type="match status" value="1"/>
</dbReference>
<dbReference type="InterPro" id="IPR040372">
    <property type="entry name" value="YaeB-like"/>
</dbReference>
<gene>
    <name evidence="4" type="ORF">ACFQDM_11660</name>
</gene>
<name>A0ABW1SBU0_9PROT</name>
<organism evidence="4 5">
    <name type="scientific">Ponticaulis profundi</name>
    <dbReference type="NCBI Taxonomy" id="2665222"/>
    <lineage>
        <taxon>Bacteria</taxon>
        <taxon>Pseudomonadati</taxon>
        <taxon>Pseudomonadota</taxon>
        <taxon>Alphaproteobacteria</taxon>
        <taxon>Hyphomonadales</taxon>
        <taxon>Hyphomonadaceae</taxon>
        <taxon>Ponticaulis</taxon>
    </lineage>
</organism>
<protein>
    <submittedName>
        <fullName evidence="4">SAM-dependent methyltransferase</fullName>
    </submittedName>
</protein>
<keyword evidence="1" id="KW-0949">S-adenosyl-L-methionine</keyword>
<sequence>MYAVTPIGWVRSERQKLSEKGWDLVSSHIELDTSRFDASSLAGIQTFSHVEIIFFFHKVPENRIELHARRPQNNPDWPEMGIFAQRGKNRPNRIGATICNLLWVEGTDLHISGLDAIDGTPVLDIKPVMKGFLPKGPVDEPEWASELMKTYW</sequence>
<dbReference type="SUPFAM" id="SSF118196">
    <property type="entry name" value="YaeB-like"/>
    <property type="match status" value="1"/>
</dbReference>
<proteinExistence type="inferred from homology"/>
<dbReference type="InterPro" id="IPR036413">
    <property type="entry name" value="YaeB-like_sf"/>
</dbReference>
<keyword evidence="4" id="KW-0489">Methyltransferase</keyword>
<keyword evidence="4" id="KW-0808">Transferase</keyword>
<dbReference type="InterPro" id="IPR023370">
    <property type="entry name" value="TrmO-like_N"/>
</dbReference>
<dbReference type="Gene3D" id="2.40.30.70">
    <property type="entry name" value="YaeB-like"/>
    <property type="match status" value="1"/>
</dbReference>
<dbReference type="Pfam" id="PF01980">
    <property type="entry name" value="TrmO_N"/>
    <property type="match status" value="1"/>
</dbReference>
<dbReference type="CDD" id="cd09281">
    <property type="entry name" value="UPF0066"/>
    <property type="match status" value="1"/>
</dbReference>
<dbReference type="RefSeq" id="WP_377379229.1">
    <property type="nucleotide sequence ID" value="NZ_JBHSSW010000013.1"/>
</dbReference>
<evidence type="ECO:0000256" key="1">
    <source>
        <dbReference type="ARBA" id="ARBA00022691"/>
    </source>
</evidence>
<keyword evidence="5" id="KW-1185">Reference proteome</keyword>
<comment type="similarity">
    <text evidence="2">Belongs to the tRNA methyltransferase O family.</text>
</comment>
<dbReference type="GO" id="GO:0008168">
    <property type="term" value="F:methyltransferase activity"/>
    <property type="evidence" value="ECO:0007669"/>
    <property type="project" value="UniProtKB-KW"/>
</dbReference>
<evidence type="ECO:0000256" key="2">
    <source>
        <dbReference type="ARBA" id="ARBA00033753"/>
    </source>
</evidence>